<dbReference type="AlphaFoldDB" id="A0A410WB32"/>
<dbReference type="Gene3D" id="2.30.38.10">
    <property type="entry name" value="Luciferase, Domain 3"/>
    <property type="match status" value="1"/>
</dbReference>
<dbReference type="KEGG" id="cpeg:CPELA_09405"/>
<evidence type="ECO:0000313" key="2">
    <source>
        <dbReference type="EMBL" id="QAU53136.1"/>
    </source>
</evidence>
<dbReference type="FunFam" id="2.30.38.10:FF:000003">
    <property type="entry name" value="Vibriobactin-specific 2,3-dihydroxybenzoate-AMP ligase"/>
    <property type="match status" value="1"/>
</dbReference>
<protein>
    <submittedName>
        <fullName evidence="2">2,3-dihydroxybenzoate-AMP ligase</fullName>
        <ecNumber evidence="2">6.3.2.-</ecNumber>
    </submittedName>
</protein>
<dbReference type="InterPro" id="IPR050237">
    <property type="entry name" value="ATP-dep_AMP-bd_enzyme"/>
</dbReference>
<evidence type="ECO:0000313" key="3">
    <source>
        <dbReference type="Proteomes" id="UP000288929"/>
    </source>
</evidence>
<dbReference type="Gene3D" id="3.40.50.980">
    <property type="match status" value="2"/>
</dbReference>
<dbReference type="InterPro" id="IPR045851">
    <property type="entry name" value="AMP-bd_C_sf"/>
</dbReference>
<dbReference type="Gene3D" id="3.30.300.30">
    <property type="match status" value="1"/>
</dbReference>
<dbReference type="EMBL" id="CP035299">
    <property type="protein sequence ID" value="QAU53136.1"/>
    <property type="molecule type" value="Genomic_DNA"/>
</dbReference>
<dbReference type="Proteomes" id="UP000288929">
    <property type="component" value="Chromosome"/>
</dbReference>
<dbReference type="GO" id="GO:0016877">
    <property type="term" value="F:ligase activity, forming carbon-sulfur bonds"/>
    <property type="evidence" value="ECO:0007669"/>
    <property type="project" value="UniProtKB-ARBA"/>
</dbReference>
<keyword evidence="1 2" id="KW-0436">Ligase</keyword>
<dbReference type="PANTHER" id="PTHR43767:SF10">
    <property type="entry name" value="SURFACTIN SYNTHASE SUBUNIT 1"/>
    <property type="match status" value="1"/>
</dbReference>
<dbReference type="EC" id="6.3.2.-" evidence="2"/>
<dbReference type="PANTHER" id="PTHR43767">
    <property type="entry name" value="LONG-CHAIN-FATTY-ACID--COA LIGASE"/>
    <property type="match status" value="1"/>
</dbReference>
<dbReference type="InterPro" id="IPR000873">
    <property type="entry name" value="AMP-dep_synth/lig_dom"/>
</dbReference>
<keyword evidence="3" id="KW-1185">Reference proteome</keyword>
<accession>A0A410WB32</accession>
<dbReference type="Pfam" id="PF13193">
    <property type="entry name" value="AMP-binding_C"/>
    <property type="match status" value="1"/>
</dbReference>
<dbReference type="Pfam" id="PF00501">
    <property type="entry name" value="AMP-binding"/>
    <property type="match status" value="1"/>
</dbReference>
<dbReference type="SUPFAM" id="SSF56801">
    <property type="entry name" value="Acetyl-CoA synthetase-like"/>
    <property type="match status" value="1"/>
</dbReference>
<evidence type="ECO:0000256" key="1">
    <source>
        <dbReference type="ARBA" id="ARBA00022598"/>
    </source>
</evidence>
<name>A0A410WB32_9CORY</name>
<reference evidence="2 3" key="1">
    <citation type="submission" date="2019-01" db="EMBL/GenBank/DDBJ databases">
        <authorList>
            <person name="Ruckert C."/>
            <person name="Busche T."/>
            <person name="Kalinowski J."/>
        </authorList>
    </citation>
    <scope>NUCLEOTIDE SEQUENCE [LARGE SCALE GENOMIC DNA]</scope>
    <source>
        <strain evidence="2 3">136/3</strain>
    </source>
</reference>
<gene>
    <name evidence="2" type="primary">dhbE</name>
    <name evidence="2" type="ORF">CPELA_09405</name>
</gene>
<organism evidence="2 3">
    <name type="scientific">Corynebacterium pelargi</name>
    <dbReference type="NCBI Taxonomy" id="1471400"/>
    <lineage>
        <taxon>Bacteria</taxon>
        <taxon>Bacillati</taxon>
        <taxon>Actinomycetota</taxon>
        <taxon>Actinomycetes</taxon>
        <taxon>Mycobacteriales</taxon>
        <taxon>Corynebacteriaceae</taxon>
        <taxon>Corynebacterium</taxon>
    </lineage>
</organism>
<sequence length="570" mass="61639">MTHHTTYPQAIPTVAMPAPGSLYPASVEQAYRQAGYWTDETFAEFLDDAASRFGTQEAVVANRLDGQQIRLSYQELNRAAAQRAKQLLNVGIRPGDRVIVQLPNVLEYLIEVFALWRMAAVPVFALPAHRRSEIEHFIRSAGARGLSTCQQHAGFSHQALAAELQRDYPDLIVLLHGEDAGGATQPPSPTASAGLESVDLPASHALAMLQVSGGTTGVPKLIPRSHADYLYSVRRSAEICKLNTATRFLVALPASHNFTMSSPGILGVLYAGGTVVFCADPSPSTVGALIEAEAITMTAAVPPLAMAWMNILPALGFDLSSLEVLQVGGAKFTPQAASRVAETLQCQLQQVFGMAEGLVNYTRLDDPHEVCIHTQGRPMSPADEVLVVDDHGQEVPAGQRGHLLTRGPYTIRGYLGGVDAGSFNEEGFYRTGDIVRRREDGYLVVEGRDKDQIHRGGEKISAEEIEDHLLAHSLVKDAALVAIPDAYLGERSCAFVLVAEDIAGDSSQHRSNAEALRAHLKARGLAAYKIPDDFRFVRQFPVTGVGKISRKQLRRALADTLDAQRSNTSV</sequence>
<dbReference type="InterPro" id="IPR025110">
    <property type="entry name" value="AMP-bd_C"/>
</dbReference>
<proteinExistence type="predicted"/>